<protein>
    <submittedName>
        <fullName evidence="1">Uncharacterized protein</fullName>
    </submittedName>
</protein>
<gene>
    <name evidence="1" type="ORF">NQ176_g6833</name>
</gene>
<name>A0ACC1N167_9HYPO</name>
<evidence type="ECO:0000313" key="1">
    <source>
        <dbReference type="EMBL" id="KAJ2973025.1"/>
    </source>
</evidence>
<sequence>MASLSTASRLCLRSAAQPTAVAARALSTTAMRPDAAASYSSPFKGQSKASQIPDFGKYMSKKPEGNNKLFSYFMVGAMGALTAAGAKSTVQGSQLMANGCLWKRIDETPNGSGKRNADASVITIEFLVNMSASADVLAMAKVEVDLNTIPEGKNVIIKWRGKPVFIRHRTADEIAEANKVDVASLRDPQSDDDRVQKPEWLVMLGVCTHLGCVPIGEAGDFGGWFCPCHGSHYDISGRIRRGPAPLNLEIPAYDFPEEGLLVIG</sequence>
<reference evidence="1" key="1">
    <citation type="submission" date="2022-08" db="EMBL/GenBank/DDBJ databases">
        <title>Genome Sequence of Lecanicillium fungicola.</title>
        <authorList>
            <person name="Buettner E."/>
        </authorList>
    </citation>
    <scope>NUCLEOTIDE SEQUENCE</scope>
    <source>
        <strain evidence="1">Babe33</strain>
    </source>
</reference>
<organism evidence="1 2">
    <name type="scientific">Zarea fungicola</name>
    <dbReference type="NCBI Taxonomy" id="93591"/>
    <lineage>
        <taxon>Eukaryota</taxon>
        <taxon>Fungi</taxon>
        <taxon>Dikarya</taxon>
        <taxon>Ascomycota</taxon>
        <taxon>Pezizomycotina</taxon>
        <taxon>Sordariomycetes</taxon>
        <taxon>Hypocreomycetidae</taxon>
        <taxon>Hypocreales</taxon>
        <taxon>Cordycipitaceae</taxon>
        <taxon>Zarea</taxon>
    </lineage>
</organism>
<accession>A0ACC1N167</accession>
<keyword evidence="2" id="KW-1185">Reference proteome</keyword>
<evidence type="ECO:0000313" key="2">
    <source>
        <dbReference type="Proteomes" id="UP001143910"/>
    </source>
</evidence>
<proteinExistence type="predicted"/>
<comment type="caution">
    <text evidence="1">The sequence shown here is derived from an EMBL/GenBank/DDBJ whole genome shotgun (WGS) entry which is preliminary data.</text>
</comment>
<dbReference type="Proteomes" id="UP001143910">
    <property type="component" value="Unassembled WGS sequence"/>
</dbReference>
<dbReference type="EMBL" id="JANJQO010001040">
    <property type="protein sequence ID" value="KAJ2973025.1"/>
    <property type="molecule type" value="Genomic_DNA"/>
</dbReference>